<name>A0A6C0HZV1_9ZZZZ</name>
<accession>A0A6C0HZV1</accession>
<organism evidence="1">
    <name type="scientific">viral metagenome</name>
    <dbReference type="NCBI Taxonomy" id="1070528"/>
    <lineage>
        <taxon>unclassified sequences</taxon>
        <taxon>metagenomes</taxon>
        <taxon>organismal metagenomes</taxon>
    </lineage>
</organism>
<evidence type="ECO:0000313" key="1">
    <source>
        <dbReference type="EMBL" id="QHT85686.1"/>
    </source>
</evidence>
<sequence>MASTSNLNYKGNYEAEQRQYRDHLAFQQYIHNSAGQAYTNNLPGTGLLAGQIYSGNLSKNHIDVESFLRGTGTTNLVQPELSTNVKPDLVDLDSLNIHEKLPVILPKNLVIERNQRPLWS</sequence>
<protein>
    <submittedName>
        <fullName evidence="1">Uncharacterized protein</fullName>
    </submittedName>
</protein>
<proteinExistence type="predicted"/>
<dbReference type="EMBL" id="MN740043">
    <property type="protein sequence ID" value="QHT85686.1"/>
    <property type="molecule type" value="Genomic_DNA"/>
</dbReference>
<dbReference type="AlphaFoldDB" id="A0A6C0HZV1"/>
<reference evidence="1" key="1">
    <citation type="journal article" date="2020" name="Nature">
        <title>Giant virus diversity and host interactions through global metagenomics.</title>
        <authorList>
            <person name="Schulz F."/>
            <person name="Roux S."/>
            <person name="Paez-Espino D."/>
            <person name="Jungbluth S."/>
            <person name="Walsh D.A."/>
            <person name="Denef V.J."/>
            <person name="McMahon K.D."/>
            <person name="Konstantinidis K.T."/>
            <person name="Eloe-Fadrosh E.A."/>
            <person name="Kyrpides N.C."/>
            <person name="Woyke T."/>
        </authorList>
    </citation>
    <scope>NUCLEOTIDE SEQUENCE</scope>
    <source>
        <strain evidence="1">GVMAG-M-3300023184-182</strain>
    </source>
</reference>